<dbReference type="EMBL" id="WSZK01000017">
    <property type="protein sequence ID" value="MWG35041.1"/>
    <property type="molecule type" value="Genomic_DNA"/>
</dbReference>
<dbReference type="Pfam" id="PF00582">
    <property type="entry name" value="Usp"/>
    <property type="match status" value="1"/>
</dbReference>
<dbReference type="InterPro" id="IPR014729">
    <property type="entry name" value="Rossmann-like_a/b/a_fold"/>
</dbReference>
<dbReference type="PANTHER" id="PTHR46268:SF24">
    <property type="entry name" value="UNIVERSAL STRESS PROTEIN"/>
    <property type="match status" value="1"/>
</dbReference>
<evidence type="ECO:0000313" key="3">
    <source>
        <dbReference type="EMBL" id="MWG35041.1"/>
    </source>
</evidence>
<dbReference type="SUPFAM" id="SSF52402">
    <property type="entry name" value="Adenine nucleotide alpha hydrolases-like"/>
    <property type="match status" value="1"/>
</dbReference>
<dbReference type="Gene3D" id="3.40.50.620">
    <property type="entry name" value="HUPs"/>
    <property type="match status" value="1"/>
</dbReference>
<reference evidence="3 4" key="1">
    <citation type="submission" date="2019-12" db="EMBL/GenBank/DDBJ databases">
        <title>Halocatena pleomorpha gen. nov. sp. nov., an extremely halophilic archaeon of family Halobacteriaceae isolated from saltpan soil.</title>
        <authorList>
            <person name="Pal Y."/>
            <person name="Verma A."/>
            <person name="Krishnamurthi S."/>
            <person name="Kumar P."/>
        </authorList>
    </citation>
    <scope>NUCLEOTIDE SEQUENCE [LARGE SCALE GENOMIC DNA]</scope>
    <source>
        <strain evidence="3 4">JCM 16495</strain>
    </source>
</reference>
<name>A0A6B0GMA8_9EURY</name>
<evidence type="ECO:0000313" key="4">
    <source>
        <dbReference type="Proteomes" id="UP000451471"/>
    </source>
</evidence>
<comment type="caution">
    <text evidence="3">The sequence shown here is derived from an EMBL/GenBank/DDBJ whole genome shotgun (WGS) entry which is preliminary data.</text>
</comment>
<gene>
    <name evidence="3" type="ORF">GQS65_11180</name>
</gene>
<evidence type="ECO:0000256" key="1">
    <source>
        <dbReference type="ARBA" id="ARBA00008791"/>
    </source>
</evidence>
<protein>
    <submittedName>
        <fullName evidence="3">Universal stress protein</fullName>
    </submittedName>
</protein>
<proteinExistence type="inferred from homology"/>
<dbReference type="InterPro" id="IPR006015">
    <property type="entry name" value="Universal_stress_UspA"/>
</dbReference>
<organism evidence="3 4">
    <name type="scientific">Halomarina oriensis</name>
    <dbReference type="NCBI Taxonomy" id="671145"/>
    <lineage>
        <taxon>Archaea</taxon>
        <taxon>Methanobacteriati</taxon>
        <taxon>Methanobacteriota</taxon>
        <taxon>Stenosarchaea group</taxon>
        <taxon>Halobacteria</taxon>
        <taxon>Halobacteriales</taxon>
        <taxon>Natronomonadaceae</taxon>
        <taxon>Halomarina</taxon>
    </lineage>
</organism>
<accession>A0A6B0GMA8</accession>
<sequence>MTHVLVPLDGSEGAEAALSYALDLFPDARFTLLAAIDPSAGFADVGAPGTSEVWYRNAREEAAEHLGQGRTNAEARGVDVSTVVEAGRPARVIVDYAEDYGVDHVVLGSHSREGVSRLILGSVAEAVVRRSSVPITVVR</sequence>
<dbReference type="PANTHER" id="PTHR46268">
    <property type="entry name" value="STRESS RESPONSE PROTEIN NHAX"/>
    <property type="match status" value="1"/>
</dbReference>
<dbReference type="Proteomes" id="UP000451471">
    <property type="component" value="Unassembled WGS sequence"/>
</dbReference>
<keyword evidence="4" id="KW-1185">Reference proteome</keyword>
<dbReference type="RefSeq" id="WP_158204732.1">
    <property type="nucleotide sequence ID" value="NZ_WSZK01000017.1"/>
</dbReference>
<dbReference type="AlphaFoldDB" id="A0A6B0GMA8"/>
<comment type="similarity">
    <text evidence="1">Belongs to the universal stress protein A family.</text>
</comment>
<evidence type="ECO:0000259" key="2">
    <source>
        <dbReference type="Pfam" id="PF00582"/>
    </source>
</evidence>
<dbReference type="CDD" id="cd00293">
    <property type="entry name" value="USP-like"/>
    <property type="match status" value="1"/>
</dbReference>
<dbReference type="InterPro" id="IPR006016">
    <property type="entry name" value="UspA"/>
</dbReference>
<dbReference type="PRINTS" id="PR01438">
    <property type="entry name" value="UNVRSLSTRESS"/>
</dbReference>
<feature type="domain" description="UspA" evidence="2">
    <location>
        <begin position="2"/>
        <end position="139"/>
    </location>
</feature>
<dbReference type="OrthoDB" id="105697at2157"/>